<dbReference type="InterPro" id="IPR003661">
    <property type="entry name" value="HisK_dim/P_dom"/>
</dbReference>
<comment type="caution">
    <text evidence="14">The sequence shown here is derived from an EMBL/GenBank/DDBJ whole genome shotgun (WGS) entry which is preliminary data.</text>
</comment>
<evidence type="ECO:0000259" key="13">
    <source>
        <dbReference type="PROSITE" id="PS50109"/>
    </source>
</evidence>
<evidence type="ECO:0000256" key="9">
    <source>
        <dbReference type="ARBA" id="ARBA00022840"/>
    </source>
</evidence>
<dbReference type="InterPro" id="IPR050351">
    <property type="entry name" value="BphY/WalK/GraS-like"/>
</dbReference>
<organism evidence="14 15">
    <name type="scientific">Futiania mangrovi</name>
    <dbReference type="NCBI Taxonomy" id="2959716"/>
    <lineage>
        <taxon>Bacteria</taxon>
        <taxon>Pseudomonadati</taxon>
        <taxon>Pseudomonadota</taxon>
        <taxon>Alphaproteobacteria</taxon>
        <taxon>Futianiales</taxon>
        <taxon>Futianiaceae</taxon>
        <taxon>Futiania</taxon>
    </lineage>
</organism>
<dbReference type="SUPFAM" id="SSF47384">
    <property type="entry name" value="Homodimeric domain of signal transducing histidine kinase"/>
    <property type="match status" value="1"/>
</dbReference>
<keyword evidence="5" id="KW-0597">Phosphoprotein</keyword>
<dbReference type="Proteomes" id="UP001055804">
    <property type="component" value="Unassembled WGS sequence"/>
</dbReference>
<comment type="subcellular location">
    <subcellularLocation>
        <location evidence="2">Cell membrane</location>
    </subcellularLocation>
</comment>
<dbReference type="Gene3D" id="1.10.287.130">
    <property type="match status" value="1"/>
</dbReference>
<keyword evidence="6" id="KW-0808">Transferase</keyword>
<dbReference type="Pfam" id="PF00512">
    <property type="entry name" value="HisKA"/>
    <property type="match status" value="1"/>
</dbReference>
<dbReference type="CDD" id="cd00082">
    <property type="entry name" value="HisKA"/>
    <property type="match status" value="1"/>
</dbReference>
<evidence type="ECO:0000256" key="7">
    <source>
        <dbReference type="ARBA" id="ARBA00022741"/>
    </source>
</evidence>
<dbReference type="AlphaFoldDB" id="A0A9J6PEN2"/>
<dbReference type="EC" id="2.7.13.3" evidence="3"/>
<dbReference type="FunFam" id="1.10.287.130:FF:000008">
    <property type="entry name" value="Two-component sensor histidine kinase"/>
    <property type="match status" value="1"/>
</dbReference>
<accession>A0A9J6PEN2</accession>
<dbReference type="SUPFAM" id="SSF55785">
    <property type="entry name" value="PYP-like sensor domain (PAS domain)"/>
    <property type="match status" value="1"/>
</dbReference>
<dbReference type="GO" id="GO:0016036">
    <property type="term" value="P:cellular response to phosphate starvation"/>
    <property type="evidence" value="ECO:0007669"/>
    <property type="project" value="TreeGrafter"/>
</dbReference>
<gene>
    <name evidence="14" type="ORF">NJQ99_07445</name>
</gene>
<feature type="transmembrane region" description="Helical" evidence="12">
    <location>
        <begin position="48"/>
        <end position="67"/>
    </location>
</feature>
<evidence type="ECO:0000256" key="11">
    <source>
        <dbReference type="ARBA" id="ARBA00023136"/>
    </source>
</evidence>
<comment type="catalytic activity">
    <reaction evidence="1">
        <text>ATP + protein L-histidine = ADP + protein N-phospho-L-histidine.</text>
        <dbReference type="EC" id="2.7.13.3"/>
    </reaction>
</comment>
<keyword evidence="7" id="KW-0547">Nucleotide-binding</keyword>
<name>A0A9J6PEN2_9PROT</name>
<keyword evidence="10" id="KW-0902">Two-component regulatory system</keyword>
<keyword evidence="12" id="KW-0812">Transmembrane</keyword>
<dbReference type="SMART" id="SM00388">
    <property type="entry name" value="HisKA"/>
    <property type="match status" value="1"/>
</dbReference>
<dbReference type="CDD" id="cd00075">
    <property type="entry name" value="HATPase"/>
    <property type="match status" value="1"/>
</dbReference>
<keyword evidence="15" id="KW-1185">Reference proteome</keyword>
<dbReference type="EMBL" id="JAMZFT010000002">
    <property type="protein sequence ID" value="MCP1336235.1"/>
    <property type="molecule type" value="Genomic_DNA"/>
</dbReference>
<dbReference type="RefSeq" id="WP_269332202.1">
    <property type="nucleotide sequence ID" value="NZ_JAMZFT010000002.1"/>
</dbReference>
<evidence type="ECO:0000313" key="15">
    <source>
        <dbReference type="Proteomes" id="UP001055804"/>
    </source>
</evidence>
<dbReference type="FunFam" id="3.30.565.10:FF:000006">
    <property type="entry name" value="Sensor histidine kinase WalK"/>
    <property type="match status" value="1"/>
</dbReference>
<keyword evidence="12" id="KW-1133">Transmembrane helix</keyword>
<dbReference type="GO" id="GO:0005524">
    <property type="term" value="F:ATP binding"/>
    <property type="evidence" value="ECO:0007669"/>
    <property type="project" value="UniProtKB-KW"/>
</dbReference>
<evidence type="ECO:0000256" key="6">
    <source>
        <dbReference type="ARBA" id="ARBA00022679"/>
    </source>
</evidence>
<dbReference type="Gene3D" id="3.30.450.20">
    <property type="entry name" value="PAS domain"/>
    <property type="match status" value="1"/>
</dbReference>
<dbReference type="SUPFAM" id="SSF55874">
    <property type="entry name" value="ATPase domain of HSP90 chaperone/DNA topoisomerase II/histidine kinase"/>
    <property type="match status" value="1"/>
</dbReference>
<keyword evidence="8" id="KW-0418">Kinase</keyword>
<evidence type="ECO:0000256" key="12">
    <source>
        <dbReference type="SAM" id="Phobius"/>
    </source>
</evidence>
<dbReference type="PROSITE" id="PS50109">
    <property type="entry name" value="HIS_KIN"/>
    <property type="match status" value="1"/>
</dbReference>
<dbReference type="Gene3D" id="3.30.565.10">
    <property type="entry name" value="Histidine kinase-like ATPase, C-terminal domain"/>
    <property type="match status" value="1"/>
</dbReference>
<keyword evidence="11 12" id="KW-0472">Membrane</keyword>
<evidence type="ECO:0000256" key="2">
    <source>
        <dbReference type="ARBA" id="ARBA00004236"/>
    </source>
</evidence>
<evidence type="ECO:0000256" key="1">
    <source>
        <dbReference type="ARBA" id="ARBA00000085"/>
    </source>
</evidence>
<dbReference type="GO" id="GO:0005886">
    <property type="term" value="C:plasma membrane"/>
    <property type="evidence" value="ECO:0007669"/>
    <property type="project" value="UniProtKB-SubCell"/>
</dbReference>
<dbReference type="Pfam" id="PF02518">
    <property type="entry name" value="HATPase_c"/>
    <property type="match status" value="1"/>
</dbReference>
<evidence type="ECO:0000313" key="14">
    <source>
        <dbReference type="EMBL" id="MCP1336235.1"/>
    </source>
</evidence>
<proteinExistence type="predicted"/>
<dbReference type="InterPro" id="IPR003594">
    <property type="entry name" value="HATPase_dom"/>
</dbReference>
<dbReference type="Pfam" id="PF08448">
    <property type="entry name" value="PAS_4"/>
    <property type="match status" value="1"/>
</dbReference>
<evidence type="ECO:0000256" key="3">
    <source>
        <dbReference type="ARBA" id="ARBA00012438"/>
    </source>
</evidence>
<evidence type="ECO:0000256" key="4">
    <source>
        <dbReference type="ARBA" id="ARBA00022475"/>
    </source>
</evidence>
<dbReference type="GO" id="GO:0004721">
    <property type="term" value="F:phosphoprotein phosphatase activity"/>
    <property type="evidence" value="ECO:0007669"/>
    <property type="project" value="TreeGrafter"/>
</dbReference>
<dbReference type="InterPro" id="IPR005467">
    <property type="entry name" value="His_kinase_dom"/>
</dbReference>
<dbReference type="InterPro" id="IPR036097">
    <property type="entry name" value="HisK_dim/P_sf"/>
</dbReference>
<feature type="domain" description="Histidine kinase" evidence="13">
    <location>
        <begin position="218"/>
        <end position="440"/>
    </location>
</feature>
<dbReference type="GO" id="GO:0000155">
    <property type="term" value="F:phosphorelay sensor kinase activity"/>
    <property type="evidence" value="ECO:0007669"/>
    <property type="project" value="InterPro"/>
</dbReference>
<dbReference type="PANTHER" id="PTHR45453">
    <property type="entry name" value="PHOSPHATE REGULON SENSOR PROTEIN PHOR"/>
    <property type="match status" value="1"/>
</dbReference>
<keyword evidence="9 14" id="KW-0067">ATP-binding</keyword>
<dbReference type="PANTHER" id="PTHR45453:SF1">
    <property type="entry name" value="PHOSPHATE REGULON SENSOR PROTEIN PHOR"/>
    <property type="match status" value="1"/>
</dbReference>
<protein>
    <recommendedName>
        <fullName evidence="3">histidine kinase</fullName>
        <ecNumber evidence="3">2.7.13.3</ecNumber>
    </recommendedName>
</protein>
<dbReference type="InterPro" id="IPR036890">
    <property type="entry name" value="HATPase_C_sf"/>
</dbReference>
<evidence type="ECO:0000256" key="10">
    <source>
        <dbReference type="ARBA" id="ARBA00023012"/>
    </source>
</evidence>
<keyword evidence="4" id="KW-1003">Cell membrane</keyword>
<evidence type="ECO:0000256" key="5">
    <source>
        <dbReference type="ARBA" id="ARBA00022553"/>
    </source>
</evidence>
<reference evidence="14" key="1">
    <citation type="submission" date="2022-06" db="EMBL/GenBank/DDBJ databases">
        <title>Isolation and Genomics of Futiania mangrovii gen. nov., sp. nov., a Rare and Metabolically-versatile member in the Class Alphaproteobacteria.</title>
        <authorList>
            <person name="Liu L."/>
            <person name="Huang W.-C."/>
            <person name="Pan J."/>
            <person name="Li J."/>
            <person name="Huang Y."/>
            <person name="Du H."/>
            <person name="Liu Y."/>
            <person name="Li M."/>
        </authorList>
    </citation>
    <scope>NUCLEOTIDE SEQUENCE</scope>
    <source>
        <strain evidence="14">FT118</strain>
    </source>
</reference>
<dbReference type="InterPro" id="IPR013656">
    <property type="entry name" value="PAS_4"/>
</dbReference>
<evidence type="ECO:0000256" key="8">
    <source>
        <dbReference type="ARBA" id="ARBA00022777"/>
    </source>
</evidence>
<dbReference type="PRINTS" id="PR00344">
    <property type="entry name" value="BCTRLSENSOR"/>
</dbReference>
<sequence>MRFGSPAEARFRPRPRSMRAAIAGGALVCAGIAGAALAAAAGTAVPLPLGVALAVAGGVAAAALLWASMRGGAEPVTPAPAAAEPPASGAEAPPISYRDVLELLPQPLVLVDRRGRVLLTNEAARRAFGGLATGRHMTSALRHPALVHAMERVIESGEAEQVDFAVRVPVERHFGATVAPLAGRAGEAGEDAPAAFVTCFDISAVRRVEQLRADFVANASHELRTPLASLAGFIETLQGPARDDAEARTQFLDIMAAQAARMRRLIDDLLSLSRIELNEHVPPSGTADLRRLLSEALDALRPVAVERRMTLALDLPEVPVFVPGDADQLTQVFQNLVDNALKYGRPDTPVVLRLAQGQPPAPAMIGIAIVDRGIGIPRDHIPRLTERFYRVNAAESRNRGGTGLGLAIVKHIVNRHGGVLDIESEPGEGSTFTVWLPLAAGSAAEDGNVVPLRARVS</sequence>
<dbReference type="InterPro" id="IPR035965">
    <property type="entry name" value="PAS-like_dom_sf"/>
</dbReference>
<dbReference type="SMART" id="SM00387">
    <property type="entry name" value="HATPase_c"/>
    <property type="match status" value="1"/>
</dbReference>
<dbReference type="InterPro" id="IPR004358">
    <property type="entry name" value="Sig_transdc_His_kin-like_C"/>
</dbReference>